<organism evidence="1 2">
    <name type="scientific">Flavobacterium frigidimaris</name>
    <dbReference type="NCBI Taxonomy" id="262320"/>
    <lineage>
        <taxon>Bacteria</taxon>
        <taxon>Pseudomonadati</taxon>
        <taxon>Bacteroidota</taxon>
        <taxon>Flavobacteriia</taxon>
        <taxon>Flavobacteriales</taxon>
        <taxon>Flavobacteriaceae</taxon>
        <taxon>Flavobacterium</taxon>
    </lineage>
</organism>
<dbReference type="EMBL" id="MUGV01000020">
    <property type="protein sequence ID" value="OXA78668.1"/>
    <property type="molecule type" value="Genomic_DNA"/>
</dbReference>
<accession>A0ABX4BQJ9</accession>
<evidence type="ECO:0000313" key="2">
    <source>
        <dbReference type="Proteomes" id="UP000198382"/>
    </source>
</evidence>
<protein>
    <submittedName>
        <fullName evidence="1">Uncharacterized protein</fullName>
    </submittedName>
</protein>
<sequence length="78" mass="9111">MMKNKNLKSTEENNIVLCEDCKNLVGKQRYTSPHKKLVKTSYKEVKSMFGNVDEHYYKCNTCSKTWVHETGSYGEGWI</sequence>
<comment type="caution">
    <text evidence="1">The sequence shown here is derived from an EMBL/GenBank/DDBJ whole genome shotgun (WGS) entry which is preliminary data.</text>
</comment>
<dbReference type="Proteomes" id="UP000198382">
    <property type="component" value="Unassembled WGS sequence"/>
</dbReference>
<reference evidence="1 2" key="1">
    <citation type="submission" date="2016-11" db="EMBL/GenBank/DDBJ databases">
        <title>Whole genomes of Flavobacteriaceae.</title>
        <authorList>
            <person name="Stine C."/>
            <person name="Li C."/>
            <person name="Tadesse D."/>
        </authorList>
    </citation>
    <scope>NUCLEOTIDE SEQUENCE [LARGE SCALE GENOMIC DNA]</scope>
    <source>
        <strain evidence="1 2">DSM 15937</strain>
    </source>
</reference>
<gene>
    <name evidence="1" type="ORF">B0A65_13130</name>
</gene>
<name>A0ABX4BQJ9_FLAFR</name>
<keyword evidence="2" id="KW-1185">Reference proteome</keyword>
<proteinExistence type="predicted"/>
<evidence type="ECO:0000313" key="1">
    <source>
        <dbReference type="EMBL" id="OXA78668.1"/>
    </source>
</evidence>